<accession>F9WCR6</accession>
<keyword evidence="1" id="KW-0472">Membrane</keyword>
<keyword evidence="1" id="KW-1133">Transmembrane helix</keyword>
<organism evidence="2 3">
    <name type="scientific">Trypanosoma congolense (strain IL3000)</name>
    <dbReference type="NCBI Taxonomy" id="1068625"/>
    <lineage>
        <taxon>Eukaryota</taxon>
        <taxon>Discoba</taxon>
        <taxon>Euglenozoa</taxon>
        <taxon>Kinetoplastea</taxon>
        <taxon>Metakinetoplastina</taxon>
        <taxon>Trypanosomatida</taxon>
        <taxon>Trypanosomatidae</taxon>
        <taxon>Trypanosoma</taxon>
        <taxon>Nannomonas</taxon>
    </lineage>
</organism>
<name>F9WCR6_TRYCI</name>
<sequence>MDKKKAAENGSCEVKKDWEERARKAQEHMSRLDWHVQSIHDAKLLTNTYFSFFGKLKSDIENDMPMKVIVANAREAGQRGAKVVVEKLSIDTDDDPHNTNKPLVEEEEVEVNVQIDGLKSEEEQNESAHSKESLPKIYIYLLSILIPLFCLVMGVTLYYLLRKPRSRSSSSYPEEKTCITVEGATLSKDGSARVHF</sequence>
<dbReference type="EMBL" id="CAEQ01001752">
    <property type="protein sequence ID" value="CCD15064.1"/>
    <property type="molecule type" value="Genomic_DNA"/>
</dbReference>
<reference evidence="2 3" key="2">
    <citation type="journal article" date="2012" name="Proc. Natl. Acad. Sci. U.S.A.">
        <title>Antigenic diversity is generated by distinct evolutionary mechanisms in African trypanosome species.</title>
        <authorList>
            <person name="Jackson A.P."/>
            <person name="Berry A."/>
            <person name="Aslett M."/>
            <person name="Allison H.C."/>
            <person name="Burton P."/>
            <person name="Vavrova-Anderson J."/>
            <person name="Brown R."/>
            <person name="Browne H."/>
            <person name="Corton N."/>
            <person name="Hauser H."/>
            <person name="Gamble J."/>
            <person name="Gilderthorp R."/>
            <person name="Marcello L."/>
            <person name="McQuillan J."/>
            <person name="Otto T.D."/>
            <person name="Quail M.A."/>
            <person name="Sanders M.J."/>
            <person name="van Tonder A."/>
            <person name="Ginger M.L."/>
            <person name="Field M.C."/>
            <person name="Barry J.D."/>
            <person name="Hertz-Fowler C."/>
            <person name="Berriman M."/>
        </authorList>
    </citation>
    <scope>NUCLEOTIDE SEQUENCE [LARGE SCALE GENOMIC DNA]</scope>
    <source>
        <strain evidence="2 3">IL3000</strain>
    </source>
</reference>
<gene>
    <name evidence="2" type="ORF">TCIL3000_0_56280</name>
</gene>
<protein>
    <submittedName>
        <fullName evidence="2">WGS project CAEQ00000000 data, annotated contig 2259</fullName>
    </submittedName>
</protein>
<evidence type="ECO:0000256" key="1">
    <source>
        <dbReference type="SAM" id="Phobius"/>
    </source>
</evidence>
<dbReference type="AlphaFoldDB" id="F9WCR6"/>
<keyword evidence="1" id="KW-0812">Transmembrane</keyword>
<comment type="caution">
    <text evidence="2">The sequence shown here is derived from an EMBL/GenBank/DDBJ whole genome shotgun (WGS) entry which is preliminary data.</text>
</comment>
<evidence type="ECO:0000313" key="3">
    <source>
        <dbReference type="Proteomes" id="UP000000702"/>
    </source>
</evidence>
<dbReference type="VEuPathDB" id="TriTrypDB:TcIL3000_0_56280"/>
<proteinExistence type="predicted"/>
<feature type="transmembrane region" description="Helical" evidence="1">
    <location>
        <begin position="137"/>
        <end position="161"/>
    </location>
</feature>
<dbReference type="Proteomes" id="UP000000702">
    <property type="component" value="Unassembled WGS sequence"/>
</dbReference>
<keyword evidence="3" id="KW-1185">Reference proteome</keyword>
<reference evidence="3" key="1">
    <citation type="submission" date="2011-07" db="EMBL/GenBank/DDBJ databases">
        <title>Divergent evolution of antigenic variation in African trypanosomes.</title>
        <authorList>
            <person name="Jackson A.P."/>
            <person name="Berry A."/>
            <person name="Allison H.C."/>
            <person name="Burton P."/>
            <person name="Anderson J."/>
            <person name="Aslett M."/>
            <person name="Brown R."/>
            <person name="Corton N."/>
            <person name="Harris D."/>
            <person name="Hauser H."/>
            <person name="Gamble J."/>
            <person name="Gilderthorp R."/>
            <person name="McQuillan J."/>
            <person name="Quail M.A."/>
            <person name="Sanders M."/>
            <person name="Van Tonder A."/>
            <person name="Ginger M.L."/>
            <person name="Donelson J.E."/>
            <person name="Field M.C."/>
            <person name="Barry J.D."/>
            <person name="Berriman M."/>
            <person name="Hertz-Fowler C."/>
        </authorList>
    </citation>
    <scope>NUCLEOTIDE SEQUENCE [LARGE SCALE GENOMIC DNA]</scope>
    <source>
        <strain evidence="3">IL3000</strain>
    </source>
</reference>
<evidence type="ECO:0000313" key="2">
    <source>
        <dbReference type="EMBL" id="CCD15064.1"/>
    </source>
</evidence>